<dbReference type="AlphaFoldDB" id="A0A8C1XKR8"/>
<feature type="signal peptide" evidence="1">
    <location>
        <begin position="1"/>
        <end position="19"/>
    </location>
</feature>
<dbReference type="Pfam" id="PF07686">
    <property type="entry name" value="V-set"/>
    <property type="match status" value="2"/>
</dbReference>
<reference evidence="3" key="1">
    <citation type="submission" date="2025-08" db="UniProtKB">
        <authorList>
            <consortium name="Ensembl"/>
        </authorList>
    </citation>
    <scope>IDENTIFICATION</scope>
</reference>
<dbReference type="Proteomes" id="UP000694700">
    <property type="component" value="Unplaced"/>
</dbReference>
<feature type="domain" description="Immunoglobulin" evidence="2">
    <location>
        <begin position="134"/>
        <end position="238"/>
    </location>
</feature>
<dbReference type="InterPro" id="IPR036179">
    <property type="entry name" value="Ig-like_dom_sf"/>
</dbReference>
<dbReference type="InterPro" id="IPR003599">
    <property type="entry name" value="Ig_sub"/>
</dbReference>
<proteinExistence type="predicted"/>
<dbReference type="PANTHER" id="PTHR21063">
    <property type="entry name" value="LFA-3"/>
    <property type="match status" value="1"/>
</dbReference>
<dbReference type="SMART" id="SM00409">
    <property type="entry name" value="IG"/>
    <property type="match status" value="2"/>
</dbReference>
<protein>
    <recommendedName>
        <fullName evidence="2">Immunoglobulin domain-containing protein</fullName>
    </recommendedName>
</protein>
<evidence type="ECO:0000256" key="1">
    <source>
        <dbReference type="SAM" id="SignalP"/>
    </source>
</evidence>
<accession>A0A8C1XKR8</accession>
<dbReference type="InterPro" id="IPR013106">
    <property type="entry name" value="Ig_V-set"/>
</dbReference>
<feature type="chain" id="PRO_5034064756" description="Immunoglobulin domain-containing protein" evidence="1">
    <location>
        <begin position="20"/>
        <end position="257"/>
    </location>
</feature>
<dbReference type="PANTHER" id="PTHR21063:SF4">
    <property type="entry name" value="CD48 ANTIGEN-RELATED"/>
    <property type="match status" value="1"/>
</dbReference>
<dbReference type="SUPFAM" id="SSF48726">
    <property type="entry name" value="Immunoglobulin"/>
    <property type="match status" value="2"/>
</dbReference>
<organism evidence="3 4">
    <name type="scientific">Cyprinus carpio</name>
    <name type="common">Common carp</name>
    <dbReference type="NCBI Taxonomy" id="7962"/>
    <lineage>
        <taxon>Eukaryota</taxon>
        <taxon>Metazoa</taxon>
        <taxon>Chordata</taxon>
        <taxon>Craniata</taxon>
        <taxon>Vertebrata</taxon>
        <taxon>Euteleostomi</taxon>
        <taxon>Actinopterygii</taxon>
        <taxon>Neopterygii</taxon>
        <taxon>Teleostei</taxon>
        <taxon>Ostariophysi</taxon>
        <taxon>Cypriniformes</taxon>
        <taxon>Cyprinidae</taxon>
        <taxon>Cyprininae</taxon>
        <taxon>Cyprinus</taxon>
    </lineage>
</organism>
<name>A0A8C1XKR8_CYPCA</name>
<dbReference type="FunFam" id="2.60.40.10:FF:002431">
    <property type="entry name" value="Si:ch211-222k6.3"/>
    <property type="match status" value="1"/>
</dbReference>
<dbReference type="Ensembl" id="ENSCCRT00015086288.1">
    <property type="protein sequence ID" value="ENSCCRP00015083573.1"/>
    <property type="gene ID" value="ENSCCRG00015033727.1"/>
</dbReference>
<evidence type="ECO:0000313" key="3">
    <source>
        <dbReference type="Ensembl" id="ENSCCRP00015083573.1"/>
    </source>
</evidence>
<keyword evidence="1" id="KW-0732">Signal</keyword>
<sequence>MFDRFWFCLCLWRLVGILGDDAVKSVSVMEGDYVTLESGVSEIQTYDLITWTFGNSQTLIARINKEDRNFNTYYYGADERFRDRLRKGYQTGSLIITDIKTTDSGLYEVTIRNRSSETKYRFKVKVFGVFGDAVKTLFVKERDSVTLESGVTEIQADDKITWMFGHPETLIAQINKEAGRFNIYNDGPDGRFTDRLRLENQTGSLTITNIRTTDSGLYEVTIRNRSSETKYRFSVKVVGESQLHCLFAASLHTNNIY</sequence>
<dbReference type="Gene3D" id="2.60.40.10">
    <property type="entry name" value="Immunoglobulins"/>
    <property type="match status" value="2"/>
</dbReference>
<dbReference type="InterPro" id="IPR013783">
    <property type="entry name" value="Ig-like_fold"/>
</dbReference>
<feature type="domain" description="Immunoglobulin" evidence="2">
    <location>
        <begin position="23"/>
        <end position="127"/>
    </location>
</feature>
<evidence type="ECO:0000313" key="4">
    <source>
        <dbReference type="Proteomes" id="UP000694700"/>
    </source>
</evidence>
<evidence type="ECO:0000259" key="2">
    <source>
        <dbReference type="SMART" id="SM00409"/>
    </source>
</evidence>